<sequence length="661" mass="72309">MPRFVDIQSNFSTGELDPLLRSRIELDQYNNALAKATNVLIQPQGGLRRRPGTKHILELPNTSTESAGNGVRLVPFQFSVSDSYMLCFTHQRMYVIKNGAVIAAINGGANNYLATSITSDMVDDMCWTQSADTLIVVHPDLQPVKIVRGGTDATWTATTITFDNIPKYAFTIAYSNPSGTLTPSAVSGNITLTASSAVFSAGDVNQYINATPQGRAKIIQFVSSTVVNVITDYPFFNTTAIANGNWEKESGYEDVWSSTKGWPRTVSFHEGRLYFGGSKSRPSTIWGSKIGLFFDFVPTESLDDDAVEATLDTNELNVITDILSARDFQVFTTGGEFYVPQNATDPVTPLTFIFKNVSRNGMKPGTRVQSVDTGTVYIQRQGKSLNEFVFSDSQLTYITQRISLMSGHLLKSPQRIALRRASSTEEADLLLMTNDTDGTMAAFSIMRSQQITAPSEFTTDGSFIDVGVDVTAIYAVTKRRFNSVDRYFVELFSYDVFTDCSFTGGAAATATGLPHIGKALNVITDGIPQSNETVSGGGSVTFDRASTASYEVGLPMTVYVKTMPVDIKLQTGTRLSFKKRIVEISAVLKDTQHMIINSQPIAFRLFDNPMLDAAEPTYTGIKRVNGVLGYSREQAIEVEQNLPLKMTLLGLDYRVAVNSGT</sequence>
<evidence type="ECO:0008006" key="2">
    <source>
        <dbReference type="Google" id="ProtNLM"/>
    </source>
</evidence>
<protein>
    <recommendedName>
        <fullName evidence="2">Ubiquitin-activating enzyme E1, FCCH domain containing protein</fullName>
    </recommendedName>
</protein>
<proteinExistence type="predicted"/>
<evidence type="ECO:0000313" key="1">
    <source>
        <dbReference type="EMBL" id="CAB5223224.1"/>
    </source>
</evidence>
<gene>
    <name evidence="1" type="ORF">UFOVP382_12</name>
</gene>
<dbReference type="EMBL" id="LR798319">
    <property type="protein sequence ID" value="CAB5223224.1"/>
    <property type="molecule type" value="Genomic_DNA"/>
</dbReference>
<reference evidence="1" key="1">
    <citation type="submission" date="2020-05" db="EMBL/GenBank/DDBJ databases">
        <authorList>
            <person name="Chiriac C."/>
            <person name="Salcher M."/>
            <person name="Ghai R."/>
            <person name="Kavagutti S V."/>
        </authorList>
    </citation>
    <scope>NUCLEOTIDE SEQUENCE</scope>
</reference>
<name>A0A6J7X4M9_9CAUD</name>
<accession>A0A6J7X4M9</accession>
<organism evidence="1">
    <name type="scientific">uncultured Caudovirales phage</name>
    <dbReference type="NCBI Taxonomy" id="2100421"/>
    <lineage>
        <taxon>Viruses</taxon>
        <taxon>Duplodnaviria</taxon>
        <taxon>Heunggongvirae</taxon>
        <taxon>Uroviricota</taxon>
        <taxon>Caudoviricetes</taxon>
        <taxon>Peduoviridae</taxon>
        <taxon>Maltschvirus</taxon>
        <taxon>Maltschvirus maltsch</taxon>
    </lineage>
</organism>